<keyword evidence="3" id="KW-1185">Reference proteome</keyword>
<feature type="region of interest" description="Disordered" evidence="1">
    <location>
        <begin position="1"/>
        <end position="24"/>
    </location>
</feature>
<evidence type="ECO:0000256" key="1">
    <source>
        <dbReference type="SAM" id="MobiDB-lite"/>
    </source>
</evidence>
<protein>
    <submittedName>
        <fullName evidence="2">Uncharacterized protein</fullName>
    </submittedName>
</protein>
<dbReference type="AlphaFoldDB" id="A0A1N7RMS1"/>
<name>A0A1N7RMS1_9BURK</name>
<dbReference type="EMBL" id="CYGY02000009">
    <property type="protein sequence ID" value="SIT36402.1"/>
    <property type="molecule type" value="Genomic_DNA"/>
</dbReference>
<evidence type="ECO:0000313" key="3">
    <source>
        <dbReference type="Proteomes" id="UP000195569"/>
    </source>
</evidence>
<accession>A0A1N7RMS1</accession>
<evidence type="ECO:0000313" key="2">
    <source>
        <dbReference type="EMBL" id="SIT36402.1"/>
    </source>
</evidence>
<dbReference type="Proteomes" id="UP000195569">
    <property type="component" value="Unassembled WGS sequence"/>
</dbReference>
<gene>
    <name evidence="2" type="ORF">BN2476_90063</name>
</gene>
<comment type="caution">
    <text evidence="2">The sequence shown here is derived from an EMBL/GenBank/DDBJ whole genome shotgun (WGS) entry which is preliminary data.</text>
</comment>
<organism evidence="2 3">
    <name type="scientific">Paraburkholderia piptadeniae</name>
    <dbReference type="NCBI Taxonomy" id="1701573"/>
    <lineage>
        <taxon>Bacteria</taxon>
        <taxon>Pseudomonadati</taxon>
        <taxon>Pseudomonadota</taxon>
        <taxon>Betaproteobacteria</taxon>
        <taxon>Burkholderiales</taxon>
        <taxon>Burkholderiaceae</taxon>
        <taxon>Paraburkholderia</taxon>
    </lineage>
</organism>
<sequence>MVDHGVRSVPAPHRTTPRPAPTRCLSNRRTPSCFTSAKLTPVRCPALRTLHAPKSISGAGGEPACTFANRFFRQSESAPTLVQEETHEACHLSPNRLEASPHQAVTGVSLARMRIQKNHSANRDNHQSCAIRPAPRAFAPSCCIAATRNKRCVNPSQVIKSASNNIIHEGSG</sequence>
<reference evidence="2" key="1">
    <citation type="submission" date="2016-12" db="EMBL/GenBank/DDBJ databases">
        <authorList>
            <person name="Moulin L."/>
        </authorList>
    </citation>
    <scope>NUCLEOTIDE SEQUENCE [LARGE SCALE GENOMIC DNA]</scope>
    <source>
        <strain evidence="2">STM 7183</strain>
    </source>
</reference>
<proteinExistence type="predicted"/>